<evidence type="ECO:0000256" key="3">
    <source>
        <dbReference type="ARBA" id="ARBA00023157"/>
    </source>
</evidence>
<name>A0ABD3I4P5_9MARC</name>
<sequence length="289" mass="32099">MGMRGSRILLGSLVLVLLLGQSLAAFSDHFTAVWTPEHILPDDASNGVKIILNQNAGAQFASIDSFLYGSFTVKLKLIAGDSAGTVCSFYLTSNGANHDEIDFEFLGNETGQPYVLHTNLFANGVGSREQRIFLWFDPTADFHTYSVVWNHHQITWSVDDTPIRVYKNIEDKLPNSYPKAQSMVVAASIFDASSWATRGGAVPTNWANAPFEVNYKDFSLEACTVRNNDISACTSNYQANWWESAENQALNSAQASALRNVHQKYMVYDYCKDQTRYSTPPTECAYNAV</sequence>
<dbReference type="EC" id="2.4.1.207" evidence="8"/>
<feature type="domain" description="GH16" evidence="9">
    <location>
        <begin position="1"/>
        <end position="215"/>
    </location>
</feature>
<keyword evidence="8" id="KW-0052">Apoplast</keyword>
<evidence type="ECO:0000256" key="7">
    <source>
        <dbReference type="PIRSR" id="PIRSR005604-2"/>
    </source>
</evidence>
<evidence type="ECO:0000259" key="9">
    <source>
        <dbReference type="PROSITE" id="PS51762"/>
    </source>
</evidence>
<dbReference type="InterPro" id="IPR000757">
    <property type="entry name" value="Beta-glucanase-like"/>
</dbReference>
<dbReference type="PROSITE" id="PS01034">
    <property type="entry name" value="GH16_1"/>
    <property type="match status" value="1"/>
</dbReference>
<dbReference type="AlphaFoldDB" id="A0ABD3I4P5"/>
<accession>A0ABD3I4P5</accession>
<evidence type="ECO:0000313" key="10">
    <source>
        <dbReference type="EMBL" id="KAL3696559.1"/>
    </source>
</evidence>
<keyword evidence="8" id="KW-0961">Cell wall biogenesis/degradation</keyword>
<dbReference type="Proteomes" id="UP001633002">
    <property type="component" value="Unassembled WGS sequence"/>
</dbReference>
<organism evidence="10 11">
    <name type="scientific">Riccia sorocarpa</name>
    <dbReference type="NCBI Taxonomy" id="122646"/>
    <lineage>
        <taxon>Eukaryota</taxon>
        <taxon>Viridiplantae</taxon>
        <taxon>Streptophyta</taxon>
        <taxon>Embryophyta</taxon>
        <taxon>Marchantiophyta</taxon>
        <taxon>Marchantiopsida</taxon>
        <taxon>Marchantiidae</taxon>
        <taxon>Marchantiales</taxon>
        <taxon>Ricciaceae</taxon>
        <taxon>Riccia</taxon>
    </lineage>
</organism>
<dbReference type="Gene3D" id="2.60.120.200">
    <property type="match status" value="1"/>
</dbReference>
<dbReference type="SUPFAM" id="SSF49899">
    <property type="entry name" value="Concanavalin A-like lectins/glucanases"/>
    <property type="match status" value="1"/>
</dbReference>
<gene>
    <name evidence="10" type="ORF">R1sor_010635</name>
</gene>
<dbReference type="CDD" id="cd02176">
    <property type="entry name" value="GH16_XET"/>
    <property type="match status" value="1"/>
</dbReference>
<dbReference type="Pfam" id="PF00722">
    <property type="entry name" value="Glyco_hydro_16"/>
    <property type="match status" value="1"/>
</dbReference>
<keyword evidence="11" id="KW-1185">Reference proteome</keyword>
<keyword evidence="3" id="KW-1015">Disulfide bond</keyword>
<dbReference type="PROSITE" id="PS51762">
    <property type="entry name" value="GH16_2"/>
    <property type="match status" value="1"/>
</dbReference>
<dbReference type="GO" id="GO:0016798">
    <property type="term" value="F:hydrolase activity, acting on glycosyl bonds"/>
    <property type="evidence" value="ECO:0007669"/>
    <property type="project" value="UniProtKB-KW"/>
</dbReference>
<evidence type="ECO:0000256" key="6">
    <source>
        <dbReference type="PIRSR" id="PIRSR005604-1"/>
    </source>
</evidence>
<reference evidence="10 11" key="1">
    <citation type="submission" date="2024-09" db="EMBL/GenBank/DDBJ databases">
        <title>Chromosome-scale assembly of Riccia sorocarpa.</title>
        <authorList>
            <person name="Paukszto L."/>
        </authorList>
    </citation>
    <scope>NUCLEOTIDE SEQUENCE [LARGE SCALE GENOMIC DNA]</scope>
    <source>
        <strain evidence="10">LP-2024</strain>
        <tissue evidence="10">Aerial parts of the thallus</tissue>
    </source>
</reference>
<keyword evidence="8" id="KW-0732">Signal</keyword>
<dbReference type="GO" id="GO:0048046">
    <property type="term" value="C:apoplast"/>
    <property type="evidence" value="ECO:0007669"/>
    <property type="project" value="UniProtKB-SubCell"/>
</dbReference>
<dbReference type="EMBL" id="JBJQOH010000002">
    <property type="protein sequence ID" value="KAL3696559.1"/>
    <property type="molecule type" value="Genomic_DNA"/>
</dbReference>
<comment type="similarity">
    <text evidence="8">Belongs to the glycosyl hydrolase 16 family.</text>
</comment>
<feature type="active site" description="Nucleophile" evidence="6">
    <location>
        <position position="100"/>
    </location>
</feature>
<keyword evidence="1 8" id="KW-0808">Transferase</keyword>
<protein>
    <recommendedName>
        <fullName evidence="8">Xyloglucan endotransglucosylase/hydrolase</fullName>
        <ecNumber evidence="8">2.4.1.207</ecNumber>
    </recommendedName>
</protein>
<comment type="subcellular location">
    <subcellularLocation>
        <location evidence="8">Secreted</location>
        <location evidence="8">Cell wall</location>
    </subcellularLocation>
    <subcellularLocation>
        <location evidence="8">Secreted</location>
        <location evidence="8">Extracellular space</location>
        <location evidence="8">Apoplast</location>
    </subcellularLocation>
</comment>
<dbReference type="PANTHER" id="PTHR31062">
    <property type="entry name" value="XYLOGLUCAN ENDOTRANSGLUCOSYLASE/HYDROLASE PROTEIN 8-RELATED"/>
    <property type="match status" value="1"/>
</dbReference>
<dbReference type="Pfam" id="PF06955">
    <property type="entry name" value="XET_C"/>
    <property type="match status" value="1"/>
</dbReference>
<dbReference type="InterPro" id="IPR016455">
    <property type="entry name" value="XTH"/>
</dbReference>
<keyword evidence="5 8" id="KW-0326">Glycosidase</keyword>
<feature type="glycosylation site" description="N-linked (GlcNAc...) asparagine" evidence="7">
    <location>
        <position position="108"/>
    </location>
</feature>
<comment type="function">
    <text evidence="8">Catalyzes xyloglucan endohydrolysis (XEH) and/or endotransglycosylation (XET). Cleaves and religates xyloglucan polymers, an essential constituent of the primary cell wall, and thereby participates in cell wall construction of growing tissues.</text>
</comment>
<keyword evidence="4" id="KW-0325">Glycoprotein</keyword>
<dbReference type="PRINTS" id="PR00737">
    <property type="entry name" value="GLHYDRLASE16"/>
</dbReference>
<dbReference type="InterPro" id="IPR008263">
    <property type="entry name" value="GH16_AS"/>
</dbReference>
<dbReference type="InterPro" id="IPR008264">
    <property type="entry name" value="Beta_glucanase"/>
</dbReference>
<feature type="active site" description="Proton donor" evidence="6">
    <location>
        <position position="104"/>
    </location>
</feature>
<keyword evidence="8" id="KW-0134">Cell wall</keyword>
<proteinExistence type="inferred from homology"/>
<evidence type="ECO:0000256" key="4">
    <source>
        <dbReference type="ARBA" id="ARBA00023180"/>
    </source>
</evidence>
<dbReference type="GO" id="GO:0071555">
    <property type="term" value="P:cell wall organization"/>
    <property type="evidence" value="ECO:0007669"/>
    <property type="project" value="UniProtKB-KW"/>
</dbReference>
<dbReference type="InterPro" id="IPR013320">
    <property type="entry name" value="ConA-like_dom_sf"/>
</dbReference>
<evidence type="ECO:0000256" key="2">
    <source>
        <dbReference type="ARBA" id="ARBA00022801"/>
    </source>
</evidence>
<dbReference type="PIRSF" id="PIRSF005604">
    <property type="entry name" value="XET"/>
    <property type="match status" value="1"/>
</dbReference>
<feature type="chain" id="PRO_5044525992" description="Xyloglucan endotransglucosylase/hydrolase" evidence="8">
    <location>
        <begin position="25"/>
        <end position="289"/>
    </location>
</feature>
<feature type="signal peptide" evidence="8">
    <location>
        <begin position="1"/>
        <end position="24"/>
    </location>
</feature>
<dbReference type="GO" id="GO:0016762">
    <property type="term" value="F:xyloglucan:xyloglucosyl transferase activity"/>
    <property type="evidence" value="ECO:0007669"/>
    <property type="project" value="UniProtKB-EC"/>
</dbReference>
<evidence type="ECO:0000256" key="8">
    <source>
        <dbReference type="RuleBase" id="RU361120"/>
    </source>
</evidence>
<dbReference type="InterPro" id="IPR010713">
    <property type="entry name" value="XET_C"/>
</dbReference>
<keyword evidence="8" id="KW-0964">Secreted</keyword>
<dbReference type="InterPro" id="IPR044791">
    <property type="entry name" value="Beta-glucanase/XTH"/>
</dbReference>
<comment type="caution">
    <text evidence="10">The sequence shown here is derived from an EMBL/GenBank/DDBJ whole genome shotgun (WGS) entry which is preliminary data.</text>
</comment>
<keyword evidence="2 8" id="KW-0378">Hydrolase</keyword>
<evidence type="ECO:0000256" key="5">
    <source>
        <dbReference type="ARBA" id="ARBA00023295"/>
    </source>
</evidence>
<evidence type="ECO:0000313" key="11">
    <source>
        <dbReference type="Proteomes" id="UP001633002"/>
    </source>
</evidence>
<comment type="PTM">
    <text evidence="8">Contains at least one intrachain disulfide bond essential for its enzymatic activity.</text>
</comment>
<evidence type="ECO:0000256" key="1">
    <source>
        <dbReference type="ARBA" id="ARBA00022679"/>
    </source>
</evidence>